<dbReference type="AlphaFoldDB" id="A0AAN8DQ59"/>
<proteinExistence type="predicted"/>
<reference evidence="2 3" key="1">
    <citation type="journal article" date="2023" name="Mol. Biol. Evol.">
        <title>Genomics of Secondarily Temperate Adaptation in the Only Non-Antarctic Icefish.</title>
        <authorList>
            <person name="Rivera-Colon A.G."/>
            <person name="Rayamajhi N."/>
            <person name="Minhas B.F."/>
            <person name="Madrigal G."/>
            <person name="Bilyk K.T."/>
            <person name="Yoon V."/>
            <person name="Hune M."/>
            <person name="Gregory S."/>
            <person name="Cheng C.H.C."/>
            <person name="Catchen J.M."/>
        </authorList>
    </citation>
    <scope>NUCLEOTIDE SEQUENCE [LARGE SCALE GENOMIC DNA]</scope>
    <source>
        <tissue evidence="2">White muscle</tissue>
    </source>
</reference>
<sequence>MFSVLSHPVSVALRRSSHYSNPPLLHKDHADPRLPPPVHPRFDARTFPMDLSYKIKSLTLLSWSPLLGAEGPACSLQNDARPKRIPSGLVVCRGKPLAVFIPETVPVRYSLSSCSP</sequence>
<protein>
    <submittedName>
        <fullName evidence="2">Uncharacterized protein</fullName>
    </submittedName>
</protein>
<accession>A0AAN8DQ59</accession>
<comment type="caution">
    <text evidence="2">The sequence shown here is derived from an EMBL/GenBank/DDBJ whole genome shotgun (WGS) entry which is preliminary data.</text>
</comment>
<keyword evidence="3" id="KW-1185">Reference proteome</keyword>
<name>A0AAN8DQ59_CHAGU</name>
<feature type="region of interest" description="Disordered" evidence="1">
    <location>
        <begin position="19"/>
        <end position="39"/>
    </location>
</feature>
<organism evidence="2 3">
    <name type="scientific">Champsocephalus gunnari</name>
    <name type="common">Mackerel icefish</name>
    <dbReference type="NCBI Taxonomy" id="52237"/>
    <lineage>
        <taxon>Eukaryota</taxon>
        <taxon>Metazoa</taxon>
        <taxon>Chordata</taxon>
        <taxon>Craniata</taxon>
        <taxon>Vertebrata</taxon>
        <taxon>Euteleostomi</taxon>
        <taxon>Actinopterygii</taxon>
        <taxon>Neopterygii</taxon>
        <taxon>Teleostei</taxon>
        <taxon>Neoteleostei</taxon>
        <taxon>Acanthomorphata</taxon>
        <taxon>Eupercaria</taxon>
        <taxon>Perciformes</taxon>
        <taxon>Notothenioidei</taxon>
        <taxon>Channichthyidae</taxon>
        <taxon>Champsocephalus</taxon>
    </lineage>
</organism>
<evidence type="ECO:0000313" key="3">
    <source>
        <dbReference type="Proteomes" id="UP001331515"/>
    </source>
</evidence>
<gene>
    <name evidence="2" type="ORF">CgunFtcFv8_001105</name>
</gene>
<dbReference type="EMBL" id="JAURVH010001521">
    <property type="protein sequence ID" value="KAK5924210.1"/>
    <property type="molecule type" value="Genomic_DNA"/>
</dbReference>
<dbReference type="Proteomes" id="UP001331515">
    <property type="component" value="Unassembled WGS sequence"/>
</dbReference>
<evidence type="ECO:0000256" key="1">
    <source>
        <dbReference type="SAM" id="MobiDB-lite"/>
    </source>
</evidence>
<evidence type="ECO:0000313" key="2">
    <source>
        <dbReference type="EMBL" id="KAK5924210.1"/>
    </source>
</evidence>